<accession>A0A2A2SER4</accession>
<keyword evidence="4" id="KW-1185">Reference proteome</keyword>
<evidence type="ECO:0000259" key="2">
    <source>
        <dbReference type="Pfam" id="PF07835"/>
    </source>
</evidence>
<dbReference type="AlphaFoldDB" id="A0A2A2SER4"/>
<feature type="domain" description="Cytochrome c oxidase subunit IV bacterial aa3 type" evidence="2">
    <location>
        <begin position="5"/>
        <end position="34"/>
    </location>
</feature>
<evidence type="ECO:0000256" key="1">
    <source>
        <dbReference type="SAM" id="Phobius"/>
    </source>
</evidence>
<evidence type="ECO:0000313" key="4">
    <source>
        <dbReference type="Proteomes" id="UP000218151"/>
    </source>
</evidence>
<organism evidence="3 4">
    <name type="scientific">Sphingomonas lenta</name>
    <dbReference type="NCBI Taxonomy" id="1141887"/>
    <lineage>
        <taxon>Bacteria</taxon>
        <taxon>Pseudomonadati</taxon>
        <taxon>Pseudomonadota</taxon>
        <taxon>Alphaproteobacteria</taxon>
        <taxon>Sphingomonadales</taxon>
        <taxon>Sphingomonadaceae</taxon>
        <taxon>Sphingomonas</taxon>
    </lineage>
</organism>
<proteinExistence type="predicted"/>
<keyword evidence="1" id="KW-1133">Transmembrane helix</keyword>
<comment type="caution">
    <text evidence="3">The sequence shown here is derived from an EMBL/GenBank/DDBJ whole genome shotgun (WGS) entry which is preliminary data.</text>
</comment>
<gene>
    <name evidence="3" type="ORF">CKY28_08480</name>
</gene>
<dbReference type="InterPro" id="IPR036596">
    <property type="entry name" value="Cyt-C_aa3_sf"/>
</dbReference>
<keyword evidence="1" id="KW-0472">Membrane</keyword>
<dbReference type="EMBL" id="NSLI01000003">
    <property type="protein sequence ID" value="PAX07672.1"/>
    <property type="molecule type" value="Genomic_DNA"/>
</dbReference>
<dbReference type="SUPFAM" id="SSF81469">
    <property type="entry name" value="Bacterial aa3 type cytochrome c oxidase subunit IV"/>
    <property type="match status" value="1"/>
</dbReference>
<dbReference type="InterPro" id="IPR012422">
    <property type="entry name" value="Cyt_c_oxidase_su4_bac-aa3"/>
</dbReference>
<sequence>MAHNDDLKSHERTYHRIMAMLKWGTVATAVIAAIVIWLISG</sequence>
<dbReference type="Pfam" id="PF07835">
    <property type="entry name" value="COX4_pro_2"/>
    <property type="match status" value="1"/>
</dbReference>
<keyword evidence="1" id="KW-0812">Transmembrane</keyword>
<dbReference type="RefSeq" id="WP_095997914.1">
    <property type="nucleotide sequence ID" value="NZ_NSLI01000003.1"/>
</dbReference>
<dbReference type="Proteomes" id="UP000218151">
    <property type="component" value="Unassembled WGS sequence"/>
</dbReference>
<evidence type="ECO:0000313" key="3">
    <source>
        <dbReference type="EMBL" id="PAX07672.1"/>
    </source>
</evidence>
<dbReference type="Gene3D" id="1.20.5.160">
    <property type="entry name" value="Bacterial aa3 type cytochrome c oxidase subunit IV"/>
    <property type="match status" value="1"/>
</dbReference>
<name>A0A2A2SER4_9SPHN</name>
<feature type="transmembrane region" description="Helical" evidence="1">
    <location>
        <begin position="20"/>
        <end position="39"/>
    </location>
</feature>
<protein>
    <submittedName>
        <fullName evidence="3">Aa3-type cytochrome c oxidase subunit IV</fullName>
    </submittedName>
</protein>
<reference evidence="4" key="1">
    <citation type="submission" date="2017-09" db="EMBL/GenBank/DDBJ databases">
        <authorList>
            <person name="Feng G."/>
            <person name="Zhu H."/>
        </authorList>
    </citation>
    <scope>NUCLEOTIDE SEQUENCE [LARGE SCALE GENOMIC DNA]</scope>
    <source>
        <strain evidence="4">1PNM-20</strain>
    </source>
</reference>